<dbReference type="EMBL" id="MCGE01000054">
    <property type="protein sequence ID" value="ORZ02109.1"/>
    <property type="molecule type" value="Genomic_DNA"/>
</dbReference>
<feature type="compositionally biased region" description="Polar residues" evidence="1">
    <location>
        <begin position="121"/>
        <end position="133"/>
    </location>
</feature>
<proteinExistence type="predicted"/>
<organism evidence="2 3">
    <name type="scientific">Absidia repens</name>
    <dbReference type="NCBI Taxonomy" id="90262"/>
    <lineage>
        <taxon>Eukaryota</taxon>
        <taxon>Fungi</taxon>
        <taxon>Fungi incertae sedis</taxon>
        <taxon>Mucoromycota</taxon>
        <taxon>Mucoromycotina</taxon>
        <taxon>Mucoromycetes</taxon>
        <taxon>Mucorales</taxon>
        <taxon>Cunninghamellaceae</taxon>
        <taxon>Absidia</taxon>
    </lineage>
</organism>
<dbReference type="Proteomes" id="UP000193560">
    <property type="component" value="Unassembled WGS sequence"/>
</dbReference>
<gene>
    <name evidence="2" type="ORF">BCR42DRAFT_444392</name>
</gene>
<feature type="compositionally biased region" description="Low complexity" evidence="1">
    <location>
        <begin position="143"/>
        <end position="152"/>
    </location>
</feature>
<evidence type="ECO:0000313" key="2">
    <source>
        <dbReference type="EMBL" id="ORZ02109.1"/>
    </source>
</evidence>
<name>A0A1X2HRB4_9FUNG</name>
<protein>
    <submittedName>
        <fullName evidence="2">Uncharacterized protein</fullName>
    </submittedName>
</protein>
<feature type="region of interest" description="Disordered" evidence="1">
    <location>
        <begin position="121"/>
        <end position="152"/>
    </location>
</feature>
<dbReference type="AlphaFoldDB" id="A0A1X2HRB4"/>
<keyword evidence="3" id="KW-1185">Reference proteome</keyword>
<sequence length="227" mass="24955">MKTSNTPSHLLCCGVSIHRLLLLQFNPNPRMSYLNISYNRLTIFGVFIIIHSRHHQHNNSNSNHSNHHRKGVEIADGHPSESSSPSQVQQKTTTTATDLSTVSTTFSNTINTIAALSDTSTIPSHCSTPHTGANSSTNDDESSNTSTSQLSISLEAPRGSPFVVDGINISGRFYELHPVIFVICHHPHISSTRYIHHDPTIVPCHSLILPYTGYVVLGLWSTINIKD</sequence>
<feature type="region of interest" description="Disordered" evidence="1">
    <location>
        <begin position="56"/>
        <end position="96"/>
    </location>
</feature>
<reference evidence="2 3" key="1">
    <citation type="submission" date="2016-07" db="EMBL/GenBank/DDBJ databases">
        <title>Pervasive Adenine N6-methylation of Active Genes in Fungi.</title>
        <authorList>
            <consortium name="DOE Joint Genome Institute"/>
            <person name="Mondo S.J."/>
            <person name="Dannebaum R.O."/>
            <person name="Kuo R.C."/>
            <person name="Labutti K."/>
            <person name="Haridas S."/>
            <person name="Kuo A."/>
            <person name="Salamov A."/>
            <person name="Ahrendt S.R."/>
            <person name="Lipzen A."/>
            <person name="Sullivan W."/>
            <person name="Andreopoulos W.B."/>
            <person name="Clum A."/>
            <person name="Lindquist E."/>
            <person name="Daum C."/>
            <person name="Ramamoorthy G.K."/>
            <person name="Gryganskyi A."/>
            <person name="Culley D."/>
            <person name="Magnuson J.K."/>
            <person name="James T.Y."/>
            <person name="O'Malley M.A."/>
            <person name="Stajich J.E."/>
            <person name="Spatafora J.W."/>
            <person name="Visel A."/>
            <person name="Grigoriev I.V."/>
        </authorList>
    </citation>
    <scope>NUCLEOTIDE SEQUENCE [LARGE SCALE GENOMIC DNA]</scope>
    <source>
        <strain evidence="2 3">NRRL 1336</strain>
    </source>
</reference>
<accession>A0A1X2HRB4</accession>
<evidence type="ECO:0000313" key="3">
    <source>
        <dbReference type="Proteomes" id="UP000193560"/>
    </source>
</evidence>
<feature type="compositionally biased region" description="Low complexity" evidence="1">
    <location>
        <begin position="80"/>
        <end position="96"/>
    </location>
</feature>
<evidence type="ECO:0000256" key="1">
    <source>
        <dbReference type="SAM" id="MobiDB-lite"/>
    </source>
</evidence>
<comment type="caution">
    <text evidence="2">The sequence shown here is derived from an EMBL/GenBank/DDBJ whole genome shotgun (WGS) entry which is preliminary data.</text>
</comment>